<dbReference type="InterPro" id="IPR043779">
    <property type="entry name" value="DUF5721"/>
</dbReference>
<dbReference type="Pfam" id="PF18988">
    <property type="entry name" value="DUF5721"/>
    <property type="match status" value="1"/>
</dbReference>
<gene>
    <name evidence="1" type="ORF">HMPREF0373_01853</name>
</gene>
<dbReference type="EMBL" id="AWVJ01000115">
    <property type="protein sequence ID" value="ERK46199.1"/>
    <property type="molecule type" value="Genomic_DNA"/>
</dbReference>
<keyword evidence="2" id="KW-1185">Reference proteome</keyword>
<dbReference type="AlphaFoldDB" id="U2PQY9"/>
<comment type="caution">
    <text evidence="1">The sequence shown here is derived from an EMBL/GenBank/DDBJ whole genome shotgun (WGS) entry which is preliminary data.</text>
</comment>
<reference evidence="1 2" key="1">
    <citation type="submission" date="2013-06" db="EMBL/GenBank/DDBJ databases">
        <authorList>
            <person name="Weinstock G."/>
            <person name="Sodergren E."/>
            <person name="Lobos E.A."/>
            <person name="Fulton L."/>
            <person name="Fulton R."/>
            <person name="Courtney L."/>
            <person name="Fronick C."/>
            <person name="O'Laughlin M."/>
            <person name="Godfrey J."/>
            <person name="Wilson R.M."/>
            <person name="Miner T."/>
            <person name="Farmer C."/>
            <person name="Delehaunty K."/>
            <person name="Cordes M."/>
            <person name="Minx P."/>
            <person name="Tomlinson C."/>
            <person name="Chen J."/>
            <person name="Wollam A."/>
            <person name="Pepin K.H."/>
            <person name="Bhonagiri V."/>
            <person name="Zhang X."/>
            <person name="Warren W."/>
            <person name="Mitreva M."/>
            <person name="Mardis E.R."/>
            <person name="Wilson R.K."/>
        </authorList>
    </citation>
    <scope>NUCLEOTIDE SEQUENCE [LARGE SCALE GENOMIC DNA]</scope>
    <source>
        <strain evidence="1 2">ATCC 29099</strain>
    </source>
</reference>
<dbReference type="PATRIC" id="fig|1256908.3.peg.1716"/>
<protein>
    <submittedName>
        <fullName evidence="1">Uncharacterized protein</fullName>
    </submittedName>
</protein>
<accession>U2PQY9</accession>
<organism evidence="1 2">
    <name type="scientific">Eubacterium ramulus ATCC 29099</name>
    <dbReference type="NCBI Taxonomy" id="1256908"/>
    <lineage>
        <taxon>Bacteria</taxon>
        <taxon>Bacillati</taxon>
        <taxon>Bacillota</taxon>
        <taxon>Clostridia</taxon>
        <taxon>Eubacteriales</taxon>
        <taxon>Eubacteriaceae</taxon>
        <taxon>Eubacterium</taxon>
    </lineage>
</organism>
<sequence length="184" mass="21330">MVIIPQSYIFVNRRFRMIALKITEIGTFINKLLKDGMCDHFLLQEAVITQAATYTIDGSFHPDYYEPEELDTLHLQDLSYLPFSLLRPSCLKIMQGKKKPLFFKFVFLLSPENQEKTITRSGTDFTSKDISGMYVHFTYKNEVLTCTTGISYRLFSLDKSLEQEWDRLVQVFLRQNGIAAESVS</sequence>
<proteinExistence type="predicted"/>
<name>U2PQY9_EUBRA</name>
<dbReference type="eggNOG" id="ENOG5032RA4">
    <property type="taxonomic scope" value="Bacteria"/>
</dbReference>
<dbReference type="Proteomes" id="UP000016608">
    <property type="component" value="Unassembled WGS sequence"/>
</dbReference>
<dbReference type="HOGENOM" id="CLU_104975_0_0_9"/>
<evidence type="ECO:0000313" key="1">
    <source>
        <dbReference type="EMBL" id="ERK46199.1"/>
    </source>
</evidence>
<evidence type="ECO:0000313" key="2">
    <source>
        <dbReference type="Proteomes" id="UP000016608"/>
    </source>
</evidence>